<feature type="repeat" description="TPR" evidence="1">
    <location>
        <begin position="57"/>
        <end position="90"/>
    </location>
</feature>
<dbReference type="SUPFAM" id="SSF48452">
    <property type="entry name" value="TPR-like"/>
    <property type="match status" value="1"/>
</dbReference>
<dbReference type="Gene3D" id="1.25.40.10">
    <property type="entry name" value="Tetratricopeptide repeat domain"/>
    <property type="match status" value="1"/>
</dbReference>
<dbReference type="EMBL" id="JAYGHT010000165">
    <property type="protein sequence ID" value="MEA5522340.1"/>
    <property type="molecule type" value="Genomic_DNA"/>
</dbReference>
<dbReference type="Proteomes" id="UP001301728">
    <property type="component" value="Unassembled WGS sequence"/>
</dbReference>
<dbReference type="InterPro" id="IPR019734">
    <property type="entry name" value="TPR_rpt"/>
</dbReference>
<name>A0ABU5U5K9_9CYAN</name>
<feature type="non-terminal residue" evidence="2">
    <location>
        <position position="1"/>
    </location>
</feature>
<dbReference type="SMART" id="SM00028">
    <property type="entry name" value="TPR"/>
    <property type="match status" value="2"/>
</dbReference>
<keyword evidence="1" id="KW-0802">TPR repeat</keyword>
<dbReference type="InterPro" id="IPR011990">
    <property type="entry name" value="TPR-like_helical_dom_sf"/>
</dbReference>
<evidence type="ECO:0000313" key="3">
    <source>
        <dbReference type="Proteomes" id="UP001301728"/>
    </source>
</evidence>
<accession>A0ABU5U5K9</accession>
<dbReference type="PROSITE" id="PS50293">
    <property type="entry name" value="TPR_REGION"/>
    <property type="match status" value="1"/>
</dbReference>
<gene>
    <name evidence="2" type="ORF">VB854_25715</name>
</gene>
<reference evidence="2 3" key="1">
    <citation type="submission" date="2023-12" db="EMBL/GenBank/DDBJ databases">
        <title>Baltic Sea Cyanobacteria.</title>
        <authorList>
            <person name="Delbaje E."/>
            <person name="Fewer D.P."/>
            <person name="Shishido T.K."/>
        </authorList>
    </citation>
    <scope>NUCLEOTIDE SEQUENCE [LARGE SCALE GENOMIC DNA]</scope>
    <source>
        <strain evidence="2 3">CCNP 1315</strain>
    </source>
</reference>
<evidence type="ECO:0000313" key="2">
    <source>
        <dbReference type="EMBL" id="MEA5522340.1"/>
    </source>
</evidence>
<keyword evidence="3" id="KW-1185">Reference proteome</keyword>
<sequence length="232" mass="26659">GKLQDIFTECVEVNDLNLKRLATAIKIEPNRDEEYYETALKYLTLYKNEPECKINIAKAYIELGKIYLSKEDTGKAIDCYGEAIDIYPENPEIYQKLGQIFDKAGCYEQAIKCYKIINYSPRVVDCFDKWIKSQKDGAKASDIAIEKGDYCKSVGLYEDAKRAYHEVPCLTDDKIIIINTFYKIANILEDQDQSRINFNKMADEENVYHFNIVDTNFIDSIAETSAKLLGND</sequence>
<dbReference type="PROSITE" id="PS50005">
    <property type="entry name" value="TPR"/>
    <property type="match status" value="1"/>
</dbReference>
<evidence type="ECO:0000256" key="1">
    <source>
        <dbReference type="PROSITE-ProRule" id="PRU00339"/>
    </source>
</evidence>
<dbReference type="Pfam" id="PF13414">
    <property type="entry name" value="TPR_11"/>
    <property type="match status" value="1"/>
</dbReference>
<protein>
    <submittedName>
        <fullName evidence="2">Tetratricopeptide repeat protein</fullName>
    </submittedName>
</protein>
<dbReference type="RefSeq" id="WP_323307010.1">
    <property type="nucleotide sequence ID" value="NZ_JAYGHT010000165.1"/>
</dbReference>
<comment type="caution">
    <text evidence="2">The sequence shown here is derived from an EMBL/GenBank/DDBJ whole genome shotgun (WGS) entry which is preliminary data.</text>
</comment>
<organism evidence="2 3">
    <name type="scientific">Limnoraphis robusta CCNP1315</name>
    <dbReference type="NCBI Taxonomy" id="3110306"/>
    <lineage>
        <taxon>Bacteria</taxon>
        <taxon>Bacillati</taxon>
        <taxon>Cyanobacteriota</taxon>
        <taxon>Cyanophyceae</taxon>
        <taxon>Oscillatoriophycideae</taxon>
        <taxon>Oscillatoriales</taxon>
        <taxon>Sirenicapillariaceae</taxon>
        <taxon>Limnoraphis</taxon>
    </lineage>
</organism>
<proteinExistence type="predicted"/>